<dbReference type="Proteomes" id="UP000252107">
    <property type="component" value="Unassembled WGS sequence"/>
</dbReference>
<dbReference type="InterPro" id="IPR050109">
    <property type="entry name" value="HTH-type_TetR-like_transc_reg"/>
</dbReference>
<evidence type="ECO:0000259" key="3">
    <source>
        <dbReference type="PROSITE" id="PS50977"/>
    </source>
</evidence>
<evidence type="ECO:0000256" key="1">
    <source>
        <dbReference type="ARBA" id="ARBA00023125"/>
    </source>
</evidence>
<gene>
    <name evidence="4" type="ORF">A6770_06210</name>
</gene>
<dbReference type="InterPro" id="IPR001647">
    <property type="entry name" value="HTH_TetR"/>
</dbReference>
<evidence type="ECO:0000313" key="4">
    <source>
        <dbReference type="EMBL" id="RCJ18167.1"/>
    </source>
</evidence>
<keyword evidence="1 2" id="KW-0238">DNA-binding</keyword>
<comment type="caution">
    <text evidence="4">The sequence shown here is derived from an EMBL/GenBank/DDBJ whole genome shotgun (WGS) entry which is preliminary data.</text>
</comment>
<dbReference type="SUPFAM" id="SSF46689">
    <property type="entry name" value="Homeodomain-like"/>
    <property type="match status" value="1"/>
</dbReference>
<dbReference type="PRINTS" id="PR00455">
    <property type="entry name" value="HTHTETR"/>
</dbReference>
<dbReference type="GO" id="GO:0003700">
    <property type="term" value="F:DNA-binding transcription factor activity"/>
    <property type="evidence" value="ECO:0007669"/>
    <property type="project" value="TreeGrafter"/>
</dbReference>
<dbReference type="PANTHER" id="PTHR30055:SF146">
    <property type="entry name" value="HTH-TYPE TRANSCRIPTIONAL DUAL REGULATOR CECR"/>
    <property type="match status" value="1"/>
</dbReference>
<evidence type="ECO:0000256" key="2">
    <source>
        <dbReference type="PROSITE-ProRule" id="PRU00335"/>
    </source>
</evidence>
<name>A0A367Q204_9NOSO</name>
<keyword evidence="5" id="KW-1185">Reference proteome</keyword>
<feature type="DNA-binding region" description="H-T-H motif" evidence="2">
    <location>
        <begin position="31"/>
        <end position="50"/>
    </location>
</feature>
<organism evidence="4 5">
    <name type="scientific">Nostoc minutum NIES-26</name>
    <dbReference type="NCBI Taxonomy" id="1844469"/>
    <lineage>
        <taxon>Bacteria</taxon>
        <taxon>Bacillati</taxon>
        <taxon>Cyanobacteriota</taxon>
        <taxon>Cyanophyceae</taxon>
        <taxon>Nostocales</taxon>
        <taxon>Nostocaceae</taxon>
        <taxon>Nostoc</taxon>
    </lineage>
</organism>
<proteinExistence type="predicted"/>
<dbReference type="PANTHER" id="PTHR30055">
    <property type="entry name" value="HTH-TYPE TRANSCRIPTIONAL REGULATOR RUTR"/>
    <property type="match status" value="1"/>
</dbReference>
<dbReference type="PROSITE" id="PS50977">
    <property type="entry name" value="HTH_TETR_2"/>
    <property type="match status" value="1"/>
</dbReference>
<dbReference type="Pfam" id="PF00440">
    <property type="entry name" value="TetR_N"/>
    <property type="match status" value="1"/>
</dbReference>
<feature type="domain" description="HTH tetR-type" evidence="3">
    <location>
        <begin position="8"/>
        <end position="68"/>
    </location>
</feature>
<dbReference type="GO" id="GO:0000976">
    <property type="term" value="F:transcription cis-regulatory region binding"/>
    <property type="evidence" value="ECO:0007669"/>
    <property type="project" value="TreeGrafter"/>
</dbReference>
<evidence type="ECO:0000313" key="5">
    <source>
        <dbReference type="Proteomes" id="UP000252107"/>
    </source>
</evidence>
<sequence>MPKIVDHDQYRKELLAKCFDLFAQTGYGSITMRQIAQGLNVSTGTLYHYFPSKQALFEQLVEEINQQEILTAMAELGGRQTLQETMDALGKYLSKHEDYYIKLHYILVDFCQHQDSKQMWGSGIFQRVDERCQQAVRDVLGIEDSTLISFVLLLIDGLILERLLGNEKISFTDQCNLLGKMLTAYLQQYPSNQRYKSESYSANYS</sequence>
<protein>
    <submittedName>
        <fullName evidence="4">TetR family transcriptional regulator</fullName>
    </submittedName>
</protein>
<dbReference type="EMBL" id="LXQD01000350">
    <property type="protein sequence ID" value="RCJ18167.1"/>
    <property type="molecule type" value="Genomic_DNA"/>
</dbReference>
<accession>A0A367Q204</accession>
<dbReference type="PROSITE" id="PS01081">
    <property type="entry name" value="HTH_TETR_1"/>
    <property type="match status" value="1"/>
</dbReference>
<dbReference type="AlphaFoldDB" id="A0A367Q204"/>
<dbReference type="Gene3D" id="1.10.357.10">
    <property type="entry name" value="Tetracycline Repressor, domain 2"/>
    <property type="match status" value="1"/>
</dbReference>
<reference evidence="4" key="1">
    <citation type="submission" date="2016-04" db="EMBL/GenBank/DDBJ databases">
        <authorList>
            <person name="Tabuchi Yagui T.R."/>
        </authorList>
    </citation>
    <scope>NUCLEOTIDE SEQUENCE [LARGE SCALE GENOMIC DNA]</scope>
    <source>
        <strain evidence="4">NIES-26</strain>
    </source>
</reference>
<dbReference type="InterPro" id="IPR009057">
    <property type="entry name" value="Homeodomain-like_sf"/>
</dbReference>
<dbReference type="InterPro" id="IPR023772">
    <property type="entry name" value="DNA-bd_HTH_TetR-type_CS"/>
</dbReference>